<dbReference type="PANTHER" id="PTHR10192">
    <property type="entry name" value="MOLYBDOPTERIN BIOSYNTHESIS PROTEIN"/>
    <property type="match status" value="1"/>
</dbReference>
<evidence type="ECO:0000256" key="9">
    <source>
        <dbReference type="ARBA" id="ARBA00022723"/>
    </source>
</evidence>
<reference evidence="15 16" key="1">
    <citation type="submission" date="2013-08" db="EMBL/GenBank/DDBJ databases">
        <authorList>
            <person name="Huang J."/>
            <person name="Wang G."/>
        </authorList>
    </citation>
    <scope>NUCLEOTIDE SEQUENCE [LARGE SCALE GENOMIC DNA]</scope>
    <source>
        <strain evidence="15 16">JSM 072002</strain>
    </source>
</reference>
<dbReference type="AlphaFoldDB" id="A0A0A5HTG1"/>
<dbReference type="Pfam" id="PF03454">
    <property type="entry name" value="MoeA_C"/>
    <property type="match status" value="1"/>
</dbReference>
<dbReference type="STRING" id="1385512.N784_03405"/>
<gene>
    <name evidence="15" type="ORF">N784_03405</name>
</gene>
<dbReference type="GO" id="GO:0046872">
    <property type="term" value="F:metal ion binding"/>
    <property type="evidence" value="ECO:0007669"/>
    <property type="project" value="UniProtKB-UniRule"/>
</dbReference>
<dbReference type="RefSeq" id="WP_036834047.1">
    <property type="nucleotide sequence ID" value="NZ_AVPG01000010.1"/>
</dbReference>
<proteinExistence type="inferred from homology"/>
<dbReference type="InterPro" id="IPR005111">
    <property type="entry name" value="MoeA_C_domain_IV"/>
</dbReference>
<dbReference type="EC" id="2.10.1.1" evidence="5 13"/>
<dbReference type="PANTHER" id="PTHR10192:SF5">
    <property type="entry name" value="GEPHYRIN"/>
    <property type="match status" value="1"/>
</dbReference>
<dbReference type="InterPro" id="IPR036135">
    <property type="entry name" value="MoeA_linker/N_sf"/>
</dbReference>
<comment type="function">
    <text evidence="2 13">Catalyzes the insertion of molybdate into adenylated molybdopterin with the concomitant release of AMP.</text>
</comment>
<comment type="pathway">
    <text evidence="3 13">Cofactor biosynthesis; molybdopterin biosynthesis.</text>
</comment>
<protein>
    <recommendedName>
        <fullName evidence="6 13">Molybdopterin molybdenumtransferase</fullName>
        <ecNumber evidence="5 13">2.10.1.1</ecNumber>
    </recommendedName>
</protein>
<dbReference type="NCBIfam" id="NF045515">
    <property type="entry name" value="Glp_gephyrin"/>
    <property type="match status" value="1"/>
</dbReference>
<comment type="cofactor">
    <cofactor evidence="1 13">
        <name>Mg(2+)</name>
        <dbReference type="ChEBI" id="CHEBI:18420"/>
    </cofactor>
</comment>
<dbReference type="InterPro" id="IPR038987">
    <property type="entry name" value="MoeA-like"/>
</dbReference>
<organism evidence="15 16">
    <name type="scientific">Pontibacillus litoralis JSM 072002</name>
    <dbReference type="NCBI Taxonomy" id="1385512"/>
    <lineage>
        <taxon>Bacteria</taxon>
        <taxon>Bacillati</taxon>
        <taxon>Bacillota</taxon>
        <taxon>Bacilli</taxon>
        <taxon>Bacillales</taxon>
        <taxon>Bacillaceae</taxon>
        <taxon>Pontibacillus</taxon>
    </lineage>
</organism>
<dbReference type="SUPFAM" id="SSF53218">
    <property type="entry name" value="Molybdenum cofactor biosynthesis proteins"/>
    <property type="match status" value="1"/>
</dbReference>
<accession>A0A0A5HTG1</accession>
<dbReference type="Pfam" id="PF00994">
    <property type="entry name" value="MoCF_biosynth"/>
    <property type="match status" value="1"/>
</dbReference>
<dbReference type="Proteomes" id="UP000030401">
    <property type="component" value="Unassembled WGS sequence"/>
</dbReference>
<feature type="domain" description="MoaB/Mog" evidence="14">
    <location>
        <begin position="188"/>
        <end position="326"/>
    </location>
</feature>
<name>A0A0A5HTG1_9BACI</name>
<dbReference type="UniPathway" id="UPA00344"/>
<comment type="catalytic activity">
    <reaction evidence="12">
        <text>adenylyl-molybdopterin + molybdate = Mo-molybdopterin + AMP + H(+)</text>
        <dbReference type="Rhea" id="RHEA:35047"/>
        <dbReference type="ChEBI" id="CHEBI:15378"/>
        <dbReference type="ChEBI" id="CHEBI:36264"/>
        <dbReference type="ChEBI" id="CHEBI:62727"/>
        <dbReference type="ChEBI" id="CHEBI:71302"/>
        <dbReference type="ChEBI" id="CHEBI:456215"/>
        <dbReference type="EC" id="2.10.1.1"/>
    </reaction>
</comment>
<keyword evidence="10 13" id="KW-0460">Magnesium</keyword>
<keyword evidence="8 13" id="KW-0808">Transferase</keyword>
<dbReference type="SMART" id="SM00852">
    <property type="entry name" value="MoCF_biosynth"/>
    <property type="match status" value="1"/>
</dbReference>
<dbReference type="NCBIfam" id="TIGR00177">
    <property type="entry name" value="molyb_syn"/>
    <property type="match status" value="1"/>
</dbReference>
<sequence length="426" mass="46612">MKRRQPIRVSDAINRVMHYAQPNEIETVQIEACDDRTLAEDIVATHAIPPFPKSPYDGYAFKAMDTKGASQNKHVTFEVIEHIPAGKVGTKQVQTGQAVRIMTGAPIPKGTDCVAMFEICQSDQQYGKEWMTIKREMAPGDNVMAQGSETKEGTKLLHKGTYINPGVKAILATFGYQEVPVAKRPVVGLITTGTELLQVGDELKPGKIRNSNGPMIASQLKRAGAKVVELGSLTDEFTTSYQAVEKGLQRVDMLITTGGVSVGDYDLMPAIYEKLGAKTLFNKVAMRPGSVTTVAVRGKQLLFGLSGNPSACYVGFELFVRPTIRAALYEETPHPQKIKAYLKTDFPKANPFTRFVRSTISYAHGNVYIEPSGIDKSAVVTSLAKANAFMVLPGGTRGFQKGQLVDALLFQTEQGQRDIWQDVSYE</sequence>
<dbReference type="Pfam" id="PF03453">
    <property type="entry name" value="MoeA_N"/>
    <property type="match status" value="1"/>
</dbReference>
<evidence type="ECO:0000256" key="11">
    <source>
        <dbReference type="ARBA" id="ARBA00023150"/>
    </source>
</evidence>
<evidence type="ECO:0000313" key="15">
    <source>
        <dbReference type="EMBL" id="KGX86912.1"/>
    </source>
</evidence>
<evidence type="ECO:0000256" key="13">
    <source>
        <dbReference type="RuleBase" id="RU365090"/>
    </source>
</evidence>
<comment type="similarity">
    <text evidence="4 13">Belongs to the MoeA family.</text>
</comment>
<evidence type="ECO:0000256" key="2">
    <source>
        <dbReference type="ARBA" id="ARBA00002901"/>
    </source>
</evidence>
<evidence type="ECO:0000256" key="5">
    <source>
        <dbReference type="ARBA" id="ARBA00013269"/>
    </source>
</evidence>
<evidence type="ECO:0000313" key="16">
    <source>
        <dbReference type="Proteomes" id="UP000030401"/>
    </source>
</evidence>
<dbReference type="InterPro" id="IPR036688">
    <property type="entry name" value="MoeA_C_domain_IV_sf"/>
</dbReference>
<dbReference type="InterPro" id="IPR001453">
    <property type="entry name" value="MoaB/Mog_dom"/>
</dbReference>
<dbReference type="Gene3D" id="3.40.980.10">
    <property type="entry name" value="MoaB/Mog-like domain"/>
    <property type="match status" value="1"/>
</dbReference>
<dbReference type="GO" id="GO:0006777">
    <property type="term" value="P:Mo-molybdopterin cofactor biosynthetic process"/>
    <property type="evidence" value="ECO:0007669"/>
    <property type="project" value="UniProtKB-UniRule"/>
</dbReference>
<evidence type="ECO:0000256" key="7">
    <source>
        <dbReference type="ARBA" id="ARBA00022505"/>
    </source>
</evidence>
<dbReference type="EMBL" id="AVPG01000010">
    <property type="protein sequence ID" value="KGX86912.1"/>
    <property type="molecule type" value="Genomic_DNA"/>
</dbReference>
<dbReference type="eggNOG" id="COG0303">
    <property type="taxonomic scope" value="Bacteria"/>
</dbReference>
<dbReference type="GO" id="GO:0061599">
    <property type="term" value="F:molybdopterin molybdotransferase activity"/>
    <property type="evidence" value="ECO:0007669"/>
    <property type="project" value="UniProtKB-UniRule"/>
</dbReference>
<evidence type="ECO:0000256" key="3">
    <source>
        <dbReference type="ARBA" id="ARBA00005046"/>
    </source>
</evidence>
<keyword evidence="11 13" id="KW-0501">Molybdenum cofactor biosynthesis</keyword>
<evidence type="ECO:0000256" key="1">
    <source>
        <dbReference type="ARBA" id="ARBA00001946"/>
    </source>
</evidence>
<comment type="caution">
    <text evidence="15">The sequence shown here is derived from an EMBL/GenBank/DDBJ whole genome shotgun (WGS) entry which is preliminary data.</text>
</comment>
<dbReference type="SUPFAM" id="SSF63882">
    <property type="entry name" value="MoeA N-terminal region -like"/>
    <property type="match status" value="1"/>
</dbReference>
<dbReference type="SUPFAM" id="SSF63867">
    <property type="entry name" value="MoeA C-terminal domain-like"/>
    <property type="match status" value="1"/>
</dbReference>
<keyword evidence="9 13" id="KW-0479">Metal-binding</keyword>
<evidence type="ECO:0000256" key="12">
    <source>
        <dbReference type="ARBA" id="ARBA00047317"/>
    </source>
</evidence>
<evidence type="ECO:0000256" key="10">
    <source>
        <dbReference type="ARBA" id="ARBA00022842"/>
    </source>
</evidence>
<dbReference type="FunFam" id="3.40.980.10:FF:000004">
    <property type="entry name" value="Molybdopterin molybdenumtransferase"/>
    <property type="match status" value="1"/>
</dbReference>
<evidence type="ECO:0000256" key="8">
    <source>
        <dbReference type="ARBA" id="ARBA00022679"/>
    </source>
</evidence>
<dbReference type="Gene3D" id="2.170.190.11">
    <property type="entry name" value="Molybdopterin biosynthesis moea protein, domain 3"/>
    <property type="match status" value="1"/>
</dbReference>
<keyword evidence="16" id="KW-1185">Reference proteome</keyword>
<evidence type="ECO:0000256" key="6">
    <source>
        <dbReference type="ARBA" id="ARBA00021108"/>
    </source>
</evidence>
<evidence type="ECO:0000256" key="4">
    <source>
        <dbReference type="ARBA" id="ARBA00010763"/>
    </source>
</evidence>
<dbReference type="Gene3D" id="3.90.105.10">
    <property type="entry name" value="Molybdopterin biosynthesis moea protein, domain 2"/>
    <property type="match status" value="1"/>
</dbReference>
<dbReference type="OrthoDB" id="9804758at2"/>
<dbReference type="InterPro" id="IPR005110">
    <property type="entry name" value="MoeA_linker/N"/>
</dbReference>
<dbReference type="FunFam" id="2.170.190.11:FF:000001">
    <property type="entry name" value="Molybdopterin molybdenumtransferase"/>
    <property type="match status" value="1"/>
</dbReference>
<dbReference type="GO" id="GO:0005829">
    <property type="term" value="C:cytosol"/>
    <property type="evidence" value="ECO:0007669"/>
    <property type="project" value="TreeGrafter"/>
</dbReference>
<dbReference type="Gene3D" id="2.40.340.10">
    <property type="entry name" value="MoeA, C-terminal, domain IV"/>
    <property type="match status" value="1"/>
</dbReference>
<dbReference type="InterPro" id="IPR036425">
    <property type="entry name" value="MoaB/Mog-like_dom_sf"/>
</dbReference>
<keyword evidence="7 13" id="KW-0500">Molybdenum</keyword>
<dbReference type="CDD" id="cd00887">
    <property type="entry name" value="MoeA"/>
    <property type="match status" value="1"/>
</dbReference>
<evidence type="ECO:0000259" key="14">
    <source>
        <dbReference type="SMART" id="SM00852"/>
    </source>
</evidence>